<comment type="similarity">
    <text evidence="4">Belongs to the helicase family. DinG subfamily.</text>
</comment>
<dbReference type="InterPro" id="IPR027417">
    <property type="entry name" value="P-loop_NTPase"/>
</dbReference>
<dbReference type="InterPro" id="IPR045028">
    <property type="entry name" value="DinG/Rad3-like"/>
</dbReference>
<dbReference type="RefSeq" id="WP_184200581.1">
    <property type="nucleotide sequence ID" value="NZ_JACHGW010000004.1"/>
</dbReference>
<dbReference type="SUPFAM" id="SSF52540">
    <property type="entry name" value="P-loop containing nucleoside triphosphate hydrolases"/>
    <property type="match status" value="1"/>
</dbReference>
<keyword evidence="1" id="KW-0547">Nucleotide-binding</keyword>
<keyword evidence="2 7" id="KW-0378">Hydrolase</keyword>
<protein>
    <submittedName>
        <fullName evidence="7">ATP-dependent DNA helicase DinG</fullName>
        <ecNumber evidence="7">3.6.4.12</ecNumber>
    </submittedName>
</protein>
<dbReference type="Pfam" id="PF13307">
    <property type="entry name" value="Helicase_C_2"/>
    <property type="match status" value="1"/>
</dbReference>
<keyword evidence="8" id="KW-1185">Reference proteome</keyword>
<gene>
    <name evidence="7" type="ORF">HNQ39_003951</name>
</gene>
<dbReference type="GO" id="GO:0003678">
    <property type="term" value="F:DNA helicase activity"/>
    <property type="evidence" value="ECO:0007669"/>
    <property type="project" value="UniProtKB-EC"/>
</dbReference>
<evidence type="ECO:0000256" key="4">
    <source>
        <dbReference type="ARBA" id="ARBA00038058"/>
    </source>
</evidence>
<organism evidence="7 8">
    <name type="scientific">Armatimonas rosea</name>
    <dbReference type="NCBI Taxonomy" id="685828"/>
    <lineage>
        <taxon>Bacteria</taxon>
        <taxon>Bacillati</taxon>
        <taxon>Armatimonadota</taxon>
        <taxon>Armatimonadia</taxon>
        <taxon>Armatimonadales</taxon>
        <taxon>Armatimonadaceae</taxon>
        <taxon>Armatimonas</taxon>
    </lineage>
</organism>
<evidence type="ECO:0000313" key="7">
    <source>
        <dbReference type="EMBL" id="MBB6052130.1"/>
    </source>
</evidence>
<evidence type="ECO:0000313" key="8">
    <source>
        <dbReference type="Proteomes" id="UP000520814"/>
    </source>
</evidence>
<evidence type="ECO:0000256" key="1">
    <source>
        <dbReference type="ARBA" id="ARBA00022741"/>
    </source>
</evidence>
<dbReference type="PROSITE" id="PS51193">
    <property type="entry name" value="HELICASE_ATP_BIND_2"/>
    <property type="match status" value="1"/>
</dbReference>
<dbReference type="Gene3D" id="3.40.50.300">
    <property type="entry name" value="P-loop containing nucleotide triphosphate hydrolases"/>
    <property type="match status" value="2"/>
</dbReference>
<dbReference type="SMART" id="SM00491">
    <property type="entry name" value="HELICc2"/>
    <property type="match status" value="1"/>
</dbReference>
<comment type="caution">
    <text evidence="7">The sequence shown here is derived from an EMBL/GenBank/DDBJ whole genome shotgun (WGS) entry which is preliminary data.</text>
</comment>
<dbReference type="GO" id="GO:0006139">
    <property type="term" value="P:nucleobase-containing compound metabolic process"/>
    <property type="evidence" value="ECO:0007669"/>
    <property type="project" value="InterPro"/>
</dbReference>
<evidence type="ECO:0000256" key="3">
    <source>
        <dbReference type="ARBA" id="ARBA00022840"/>
    </source>
</evidence>
<proteinExistence type="inferred from homology"/>
<dbReference type="PANTHER" id="PTHR11472:SF34">
    <property type="entry name" value="REGULATOR OF TELOMERE ELONGATION HELICASE 1"/>
    <property type="match status" value="1"/>
</dbReference>
<evidence type="ECO:0000259" key="6">
    <source>
        <dbReference type="PROSITE" id="PS51193"/>
    </source>
</evidence>
<feature type="domain" description="Helicase ATP-binding" evidence="6">
    <location>
        <begin position="14"/>
        <end position="283"/>
    </location>
</feature>
<sequence>MSGSLTRVFGKNGPLAKRLPGFAPRAEQTALAEAIATGLSESRPCLAEAGTGVGKSLAYLVPLLRWLEKTDGRAVISTHTLGLQGQLIERDIPAVLAALESPIEAGVLKGRQNFLCWQELEIASTELWTFGDPVFKNIQRWANESDSGDVAELDFSYPGWSDIAAHPDTCRHRECRHYDKCFYYKARRNAEKCQLLVVNHALFFADLRLQRQAPGGPTLIPTYDAVVFDEAHHVDDVATRAFGLEWGSRRVPILLARCKRLPQLKSQHLAAIEAIHQRLLDPYLGAAKYEGFMHEVEAPQFRELRDAVCTALDALAKDLVNIAETTTKTQEKEKAVGLAKTATRLSTELSAFHTEPQDDSYFLWYHNRQLRGGGILTTLVRTPYEIAPALEESLYSRIERVSFVSATLATGGGFESAAKRLGLVSAPSPVAPTEQVKPVDDEDDFLTPTPLASSSHPLRPDEGGFQAKGVASGASGGMPVTIHALQSIQGSPFDYERNGLLYVPRHLGPPASTDEYADRMLLEVQALISLAKGRTFVLFTSHRMLTVAKEQLKASLGYPVFAQGEAPNARLVESFTQAGNGVLLGTSSFWEGVDVPGEALSLVIMDKLPFPTPDSPPLRAREERIKKSGGDAFNEFSMPVTELRLKQGFGRLLRTTTDRGVVAILDARLWSKAYGRKLLDALPPCPRTDQISAVAQFFVPVPSDSASAAPTGK</sequence>
<dbReference type="EMBL" id="JACHGW010000004">
    <property type="protein sequence ID" value="MBB6052130.1"/>
    <property type="molecule type" value="Genomic_DNA"/>
</dbReference>
<keyword evidence="3" id="KW-0067">ATP-binding</keyword>
<dbReference type="GO" id="GO:0005524">
    <property type="term" value="F:ATP binding"/>
    <property type="evidence" value="ECO:0007669"/>
    <property type="project" value="UniProtKB-KW"/>
</dbReference>
<dbReference type="Proteomes" id="UP000520814">
    <property type="component" value="Unassembled WGS sequence"/>
</dbReference>
<dbReference type="GO" id="GO:0016818">
    <property type="term" value="F:hydrolase activity, acting on acid anhydrides, in phosphorus-containing anhydrides"/>
    <property type="evidence" value="ECO:0007669"/>
    <property type="project" value="InterPro"/>
</dbReference>
<keyword evidence="7" id="KW-0347">Helicase</keyword>
<name>A0A7W9SSN4_ARMRO</name>
<evidence type="ECO:0000256" key="2">
    <source>
        <dbReference type="ARBA" id="ARBA00022801"/>
    </source>
</evidence>
<reference evidence="7 8" key="1">
    <citation type="submission" date="2020-08" db="EMBL/GenBank/DDBJ databases">
        <title>Genomic Encyclopedia of Type Strains, Phase IV (KMG-IV): sequencing the most valuable type-strain genomes for metagenomic binning, comparative biology and taxonomic classification.</title>
        <authorList>
            <person name="Goeker M."/>
        </authorList>
    </citation>
    <scope>NUCLEOTIDE SEQUENCE [LARGE SCALE GENOMIC DNA]</scope>
    <source>
        <strain evidence="7 8">DSM 23562</strain>
    </source>
</reference>
<dbReference type="AlphaFoldDB" id="A0A7W9SSN4"/>
<accession>A0A7W9SSN4</accession>
<dbReference type="InterPro" id="IPR006555">
    <property type="entry name" value="ATP-dep_Helicase_C"/>
</dbReference>
<feature type="region of interest" description="Disordered" evidence="5">
    <location>
        <begin position="428"/>
        <end position="460"/>
    </location>
</feature>
<dbReference type="PANTHER" id="PTHR11472">
    <property type="entry name" value="DNA REPAIR DEAD HELICASE RAD3/XP-D SUBFAMILY MEMBER"/>
    <property type="match status" value="1"/>
</dbReference>
<dbReference type="GO" id="GO:0003676">
    <property type="term" value="F:nucleic acid binding"/>
    <property type="evidence" value="ECO:0007669"/>
    <property type="project" value="InterPro"/>
</dbReference>
<dbReference type="InterPro" id="IPR014013">
    <property type="entry name" value="Helic_SF1/SF2_ATP-bd_DinG/Rad3"/>
</dbReference>
<dbReference type="EC" id="3.6.4.12" evidence="7"/>
<evidence type="ECO:0000256" key="5">
    <source>
        <dbReference type="SAM" id="MobiDB-lite"/>
    </source>
</evidence>